<name>A0A1N6DUB4_9RHOB</name>
<dbReference type="Proteomes" id="UP000184932">
    <property type="component" value="Unassembled WGS sequence"/>
</dbReference>
<keyword evidence="2" id="KW-1185">Reference proteome</keyword>
<evidence type="ECO:0000313" key="2">
    <source>
        <dbReference type="Proteomes" id="UP000184932"/>
    </source>
</evidence>
<protein>
    <recommendedName>
        <fullName evidence="3">RiboL-PSP-HEPN domain-containing protein</fullName>
    </recommendedName>
</protein>
<reference evidence="2" key="1">
    <citation type="submission" date="2016-11" db="EMBL/GenBank/DDBJ databases">
        <authorList>
            <person name="Varghese N."/>
            <person name="Submissions S."/>
        </authorList>
    </citation>
    <scope>NUCLEOTIDE SEQUENCE [LARGE SCALE GENOMIC DNA]</scope>
    <source>
        <strain evidence="2">DSM 29440</strain>
    </source>
</reference>
<dbReference type="STRING" id="1217970.SAMN05444002_0012"/>
<sequence>MRSVWYVSLSLGIWPCGRFEMAIDDGMFFFPSGKATCTKSFYNFLEDYDGIVSSVLFIAMMATSADEKRVRAHEFLLKYRKAMGEEGSEEEIDPSYYVKEFVKHDFAVCRSIICGFADVFLWYLVAIIQDCGRRRPEILNTNEKISIEDILVRGSKSEIIEFLLDRKINSLSYGGLKGIEAFANETLGISIFQDQESRDAARLLIECRNVYAHNRGFVNEIFIRRLEGSGLELPEIGSRLNFKIHKIIGLINLCVPALVQYDHSLAKKFKIQKKKINTWGSAFPRLSPV</sequence>
<accession>A0A1N6DUB4</accession>
<evidence type="ECO:0000313" key="1">
    <source>
        <dbReference type="EMBL" id="SIN74330.1"/>
    </source>
</evidence>
<evidence type="ECO:0008006" key="3">
    <source>
        <dbReference type="Google" id="ProtNLM"/>
    </source>
</evidence>
<proteinExistence type="predicted"/>
<dbReference type="EMBL" id="FSRL01000001">
    <property type="protein sequence ID" value="SIN74330.1"/>
    <property type="molecule type" value="Genomic_DNA"/>
</dbReference>
<dbReference type="AlphaFoldDB" id="A0A1N6DUB4"/>
<gene>
    <name evidence="1" type="ORF">SAMN05444002_0012</name>
</gene>
<organism evidence="1 2">
    <name type="scientific">Vannielia litorea</name>
    <dbReference type="NCBI Taxonomy" id="1217970"/>
    <lineage>
        <taxon>Bacteria</taxon>
        <taxon>Pseudomonadati</taxon>
        <taxon>Pseudomonadota</taxon>
        <taxon>Alphaproteobacteria</taxon>
        <taxon>Rhodobacterales</taxon>
        <taxon>Paracoccaceae</taxon>
        <taxon>Vannielia</taxon>
    </lineage>
</organism>